<evidence type="ECO:0000313" key="3">
    <source>
        <dbReference type="Proteomes" id="UP001465976"/>
    </source>
</evidence>
<feature type="compositionally biased region" description="Basic and acidic residues" evidence="1">
    <location>
        <begin position="37"/>
        <end position="46"/>
    </location>
</feature>
<gene>
    <name evidence="2" type="ORF">V5O48_007188</name>
</gene>
<comment type="caution">
    <text evidence="2">The sequence shown here is derived from an EMBL/GenBank/DDBJ whole genome shotgun (WGS) entry which is preliminary data.</text>
</comment>
<evidence type="ECO:0000313" key="2">
    <source>
        <dbReference type="EMBL" id="KAL0574777.1"/>
    </source>
</evidence>
<dbReference type="EMBL" id="JBAHYK010000366">
    <property type="protein sequence ID" value="KAL0574777.1"/>
    <property type="molecule type" value="Genomic_DNA"/>
</dbReference>
<accession>A0ABR3FHL6</accession>
<name>A0ABR3FHL6_9AGAR</name>
<feature type="region of interest" description="Disordered" evidence="1">
    <location>
        <begin position="15"/>
        <end position="53"/>
    </location>
</feature>
<feature type="compositionally biased region" description="Basic residues" evidence="1">
    <location>
        <begin position="25"/>
        <end position="36"/>
    </location>
</feature>
<protein>
    <submittedName>
        <fullName evidence="2">Uncharacterized protein</fullName>
    </submittedName>
</protein>
<dbReference type="Proteomes" id="UP001465976">
    <property type="component" value="Unassembled WGS sequence"/>
</dbReference>
<organism evidence="2 3">
    <name type="scientific">Marasmius crinis-equi</name>
    <dbReference type="NCBI Taxonomy" id="585013"/>
    <lineage>
        <taxon>Eukaryota</taxon>
        <taxon>Fungi</taxon>
        <taxon>Dikarya</taxon>
        <taxon>Basidiomycota</taxon>
        <taxon>Agaricomycotina</taxon>
        <taxon>Agaricomycetes</taxon>
        <taxon>Agaricomycetidae</taxon>
        <taxon>Agaricales</taxon>
        <taxon>Marasmiineae</taxon>
        <taxon>Marasmiaceae</taxon>
        <taxon>Marasmius</taxon>
    </lineage>
</organism>
<sequence>MKLFYVSIVDLGQDSYSDSEEHGRDKKKKNRRKSKEKSHGKGKDNDLINNNSRKLHGSWNKELKAAHACTKHGGQYCVMLPNLGEHRVVEEKKLSLWGLLMAQGIYHSVTIPPE</sequence>
<proteinExistence type="predicted"/>
<evidence type="ECO:0000256" key="1">
    <source>
        <dbReference type="SAM" id="MobiDB-lite"/>
    </source>
</evidence>
<keyword evidence="3" id="KW-1185">Reference proteome</keyword>
<reference evidence="2 3" key="1">
    <citation type="submission" date="2024-02" db="EMBL/GenBank/DDBJ databases">
        <title>A draft genome for the cacao thread blight pathogen Marasmius crinis-equi.</title>
        <authorList>
            <person name="Cohen S.P."/>
            <person name="Baruah I.K."/>
            <person name="Amoako-Attah I."/>
            <person name="Bukari Y."/>
            <person name="Meinhardt L.W."/>
            <person name="Bailey B.A."/>
        </authorList>
    </citation>
    <scope>NUCLEOTIDE SEQUENCE [LARGE SCALE GENOMIC DNA]</scope>
    <source>
        <strain evidence="2 3">GH-76</strain>
    </source>
</reference>